<comment type="caution">
    <text evidence="1">The sequence shown here is derived from an EMBL/GenBank/DDBJ whole genome shotgun (WGS) entry which is preliminary data.</text>
</comment>
<dbReference type="Proteomes" id="UP000218231">
    <property type="component" value="Unassembled WGS sequence"/>
</dbReference>
<sequence length="103" mass="11765">MPSSKMFISSCPLIMHAKMLSQNNDYHDFLAKKTHFEWIPDALTLCRGELWWSENDLPAVVEHCTHLLEYGVLQVIVSVCFQAAPRTAQLVVVQLIQQHQLSS</sequence>
<name>A0A2A2LN53_9BILA</name>
<reference evidence="1 2" key="1">
    <citation type="journal article" date="2017" name="Curr. Biol.">
        <title>Genome architecture and evolution of a unichromosomal asexual nematode.</title>
        <authorList>
            <person name="Fradin H."/>
            <person name="Zegar C."/>
            <person name="Gutwein M."/>
            <person name="Lucas J."/>
            <person name="Kovtun M."/>
            <person name="Corcoran D."/>
            <person name="Baugh L.R."/>
            <person name="Kiontke K."/>
            <person name="Gunsalus K."/>
            <person name="Fitch D.H."/>
            <person name="Piano F."/>
        </authorList>
    </citation>
    <scope>NUCLEOTIDE SEQUENCE [LARGE SCALE GENOMIC DNA]</scope>
    <source>
        <strain evidence="1">PF1309</strain>
    </source>
</reference>
<gene>
    <name evidence="1" type="ORF">WR25_15417</name>
</gene>
<keyword evidence="2" id="KW-1185">Reference proteome</keyword>
<protein>
    <submittedName>
        <fullName evidence="1">Uncharacterized protein</fullName>
    </submittedName>
</protein>
<accession>A0A2A2LN53</accession>
<dbReference type="AlphaFoldDB" id="A0A2A2LN53"/>
<organism evidence="1 2">
    <name type="scientific">Diploscapter pachys</name>
    <dbReference type="NCBI Taxonomy" id="2018661"/>
    <lineage>
        <taxon>Eukaryota</taxon>
        <taxon>Metazoa</taxon>
        <taxon>Ecdysozoa</taxon>
        <taxon>Nematoda</taxon>
        <taxon>Chromadorea</taxon>
        <taxon>Rhabditida</taxon>
        <taxon>Rhabditina</taxon>
        <taxon>Rhabditomorpha</taxon>
        <taxon>Rhabditoidea</taxon>
        <taxon>Rhabditidae</taxon>
        <taxon>Diploscapter</taxon>
    </lineage>
</organism>
<evidence type="ECO:0000313" key="1">
    <source>
        <dbReference type="EMBL" id="PAV87654.1"/>
    </source>
</evidence>
<proteinExistence type="predicted"/>
<evidence type="ECO:0000313" key="2">
    <source>
        <dbReference type="Proteomes" id="UP000218231"/>
    </source>
</evidence>
<dbReference type="EMBL" id="LIAE01006555">
    <property type="protein sequence ID" value="PAV87654.1"/>
    <property type="molecule type" value="Genomic_DNA"/>
</dbReference>